<dbReference type="PANTHER" id="PTHR30632">
    <property type="entry name" value="MOLYBDATE-BINDING PERIPLASMIC PROTEIN"/>
    <property type="match status" value="1"/>
</dbReference>
<evidence type="ECO:0000313" key="6">
    <source>
        <dbReference type="Proteomes" id="UP001557484"/>
    </source>
</evidence>
<comment type="caution">
    <text evidence="5">The sequence shown here is derived from an EMBL/GenBank/DDBJ whole genome shotgun (WGS) entry which is preliminary data.</text>
</comment>
<evidence type="ECO:0000256" key="4">
    <source>
        <dbReference type="SAM" id="SignalP"/>
    </source>
</evidence>
<sequence length="252" mass="27176">MTKFAQLIGTLCLLFAAGVSTAEQLMVAVASNFTATMRELSTAFTKESGHTLNISFGSSGKFYAQIIHGAPFQVFLSADQSKPEALIEAGFVAPTSRFTYALGALALWSPKTDLVDARGDVLSGGNYRKLAIANPLLAPYGAAAVDVLRHLNLEASTRSSWVTGENIAQTYQFVSTGNAELGFVSLSQIMDQGRLTSGSAWIVPKDLYRPIKQDAVLLKTSEHNAAAQEFMAFLRSTKAKYIIRSYGYLLAD</sequence>
<name>A0ABV3TWB2_9GAMM</name>
<reference evidence="5 6" key="1">
    <citation type="journal article" date="2011" name="Int. J. Syst. Evol. Microbiol.">
        <title>Zhongshania antarctica gen. nov., sp. nov. and Zhongshania guokunii sp. nov., gammaproteobacteria respectively isolated from coastal attached (fast) ice and surface seawater of the Antarctic.</title>
        <authorList>
            <person name="Li H.J."/>
            <person name="Zhang X.Y."/>
            <person name="Chen C.X."/>
            <person name="Zhang Y.J."/>
            <person name="Gao Z.M."/>
            <person name="Yu Y."/>
            <person name="Chen X.L."/>
            <person name="Chen B."/>
            <person name="Zhang Y.Z."/>
        </authorList>
    </citation>
    <scope>NUCLEOTIDE SEQUENCE [LARGE SCALE GENOMIC DNA]</scope>
    <source>
        <strain evidence="5 6">R06B22</strain>
    </source>
</reference>
<comment type="similarity">
    <text evidence="1">Belongs to the bacterial solute-binding protein ModA family.</text>
</comment>
<organism evidence="5 6">
    <name type="scientific">Zhongshania arctica</name>
    <dbReference type="NCBI Taxonomy" id="3238302"/>
    <lineage>
        <taxon>Bacteria</taxon>
        <taxon>Pseudomonadati</taxon>
        <taxon>Pseudomonadota</taxon>
        <taxon>Gammaproteobacteria</taxon>
        <taxon>Cellvibrionales</taxon>
        <taxon>Spongiibacteraceae</taxon>
        <taxon>Zhongshania</taxon>
    </lineage>
</organism>
<dbReference type="PANTHER" id="PTHR30632:SF14">
    <property type="entry name" value="TUNGSTATE_MOLYBDATE_CHROMATE-BINDING PROTEIN MODA"/>
    <property type="match status" value="1"/>
</dbReference>
<proteinExistence type="inferred from homology"/>
<dbReference type="SUPFAM" id="SSF53850">
    <property type="entry name" value="Periplasmic binding protein-like II"/>
    <property type="match status" value="1"/>
</dbReference>
<accession>A0ABV3TWB2</accession>
<dbReference type="InterPro" id="IPR044084">
    <property type="entry name" value="AvModA-like_subst-bd"/>
</dbReference>
<feature type="chain" id="PRO_5045296222" evidence="4">
    <location>
        <begin position="23"/>
        <end position="252"/>
    </location>
</feature>
<dbReference type="PIRSF" id="PIRSF004846">
    <property type="entry name" value="ModA"/>
    <property type="match status" value="1"/>
</dbReference>
<dbReference type="Gene3D" id="3.40.190.10">
    <property type="entry name" value="Periplasmic binding protein-like II"/>
    <property type="match status" value="2"/>
</dbReference>
<dbReference type="RefSeq" id="WP_368376005.1">
    <property type="nucleotide sequence ID" value="NZ_JBFRYB010000001.1"/>
</dbReference>
<dbReference type="InterPro" id="IPR005950">
    <property type="entry name" value="ModA"/>
</dbReference>
<dbReference type="EMBL" id="JBFRYB010000001">
    <property type="protein sequence ID" value="MEX1665911.1"/>
    <property type="molecule type" value="Genomic_DNA"/>
</dbReference>
<keyword evidence="3 4" id="KW-0732">Signal</keyword>
<dbReference type="NCBIfam" id="TIGR01256">
    <property type="entry name" value="modA"/>
    <property type="match status" value="1"/>
</dbReference>
<feature type="signal peptide" evidence="4">
    <location>
        <begin position="1"/>
        <end position="22"/>
    </location>
</feature>
<evidence type="ECO:0000256" key="2">
    <source>
        <dbReference type="ARBA" id="ARBA00022723"/>
    </source>
</evidence>
<dbReference type="Proteomes" id="UP001557484">
    <property type="component" value="Unassembled WGS sequence"/>
</dbReference>
<keyword evidence="2" id="KW-0479">Metal-binding</keyword>
<evidence type="ECO:0000256" key="1">
    <source>
        <dbReference type="ARBA" id="ARBA00009175"/>
    </source>
</evidence>
<gene>
    <name evidence="5" type="primary">modA</name>
    <name evidence="5" type="ORF">AB4875_10455</name>
</gene>
<dbReference type="InterPro" id="IPR050682">
    <property type="entry name" value="ModA/WtpA"/>
</dbReference>
<dbReference type="CDD" id="cd13539">
    <property type="entry name" value="PBP2_AvModA"/>
    <property type="match status" value="1"/>
</dbReference>
<dbReference type="Pfam" id="PF13531">
    <property type="entry name" value="SBP_bac_11"/>
    <property type="match status" value="1"/>
</dbReference>
<protein>
    <submittedName>
        <fullName evidence="5">Molybdate ABC transporter substrate-binding protein</fullName>
    </submittedName>
</protein>
<keyword evidence="6" id="KW-1185">Reference proteome</keyword>
<evidence type="ECO:0000256" key="3">
    <source>
        <dbReference type="ARBA" id="ARBA00022729"/>
    </source>
</evidence>
<evidence type="ECO:0000313" key="5">
    <source>
        <dbReference type="EMBL" id="MEX1665911.1"/>
    </source>
</evidence>